<keyword evidence="6" id="KW-1185">Reference proteome</keyword>
<name>A0ABW5TIR7_9ENTE</name>
<proteinExistence type="inferred from homology"/>
<dbReference type="PROSITE" id="PS51257">
    <property type="entry name" value="PROKAR_LIPOPROTEIN"/>
    <property type="match status" value="1"/>
</dbReference>
<dbReference type="Proteomes" id="UP001597427">
    <property type="component" value="Unassembled WGS sequence"/>
</dbReference>
<evidence type="ECO:0000313" key="5">
    <source>
        <dbReference type="EMBL" id="MFD2728388.1"/>
    </source>
</evidence>
<dbReference type="Gene3D" id="3.40.190.10">
    <property type="entry name" value="Periplasmic binding protein-like II"/>
    <property type="match status" value="2"/>
</dbReference>
<dbReference type="RefSeq" id="WP_379979743.1">
    <property type="nucleotide sequence ID" value="NZ_JBHUMO010000014.1"/>
</dbReference>
<dbReference type="PANTHER" id="PTHR30061">
    <property type="entry name" value="MALTOSE-BINDING PERIPLASMIC PROTEIN"/>
    <property type="match status" value="1"/>
</dbReference>
<feature type="signal peptide" evidence="4">
    <location>
        <begin position="1"/>
        <end position="22"/>
    </location>
</feature>
<keyword evidence="2" id="KW-0813">Transport</keyword>
<dbReference type="SUPFAM" id="SSF53850">
    <property type="entry name" value="Periplasmic binding protein-like II"/>
    <property type="match status" value="1"/>
</dbReference>
<evidence type="ECO:0000256" key="3">
    <source>
        <dbReference type="ARBA" id="ARBA00022729"/>
    </source>
</evidence>
<sequence>MKFSKKIALLGASALFSLGVLAACGNNSKSDSESKELTFWYMGDGDQGIKPIIDDFTKETGIKVKIQSIPWSSSRDKLLTAVASKSGPDVVQMGTSYMSEFVDAGALVDLSDKIKDNDVLKTSNFFDGSVATTEFDGKYYAVPWYTETRALYYRSDLLKSVGYNEAPKTWEELADAAKKLAARGEGKYGFNVDAAEPTFGFMFARQNGSELFSKKNEPLFNKPAMVDAVKYLDSMIKDGSAPSTNLGLDIGQSFGGEGIVPMFISGPWMINSIKDAAPDIDGKWNVAELPSGKDGNTSITGGANLAVFSSSKKQDDAVKLIEFLSKPDNQTKFFESTNSLPTNKDAWKNDTFTSDKMISVFGKQLENSQPVPALKQWDEIAQNYLKQWEQIVSNGKDVQKAMDELNTETETLLKK</sequence>
<comment type="similarity">
    <text evidence="1">Belongs to the bacterial solute-binding protein 1 family.</text>
</comment>
<dbReference type="InterPro" id="IPR006059">
    <property type="entry name" value="SBP"/>
</dbReference>
<dbReference type="Pfam" id="PF01547">
    <property type="entry name" value="SBP_bac_1"/>
    <property type="match status" value="1"/>
</dbReference>
<reference evidence="6" key="1">
    <citation type="journal article" date="2019" name="Int. J. Syst. Evol. Microbiol.">
        <title>The Global Catalogue of Microorganisms (GCM) 10K type strain sequencing project: providing services to taxonomists for standard genome sequencing and annotation.</title>
        <authorList>
            <consortium name="The Broad Institute Genomics Platform"/>
            <consortium name="The Broad Institute Genome Sequencing Center for Infectious Disease"/>
            <person name="Wu L."/>
            <person name="Ma J."/>
        </authorList>
    </citation>
    <scope>NUCLEOTIDE SEQUENCE [LARGE SCALE GENOMIC DNA]</scope>
    <source>
        <strain evidence="6">TISTR 932</strain>
    </source>
</reference>
<feature type="chain" id="PRO_5046991630" evidence="4">
    <location>
        <begin position="23"/>
        <end position="415"/>
    </location>
</feature>
<dbReference type="CDD" id="cd14747">
    <property type="entry name" value="PBP2_MalE"/>
    <property type="match status" value="1"/>
</dbReference>
<gene>
    <name evidence="5" type="ORF">ACFSR0_02910</name>
</gene>
<comment type="caution">
    <text evidence="5">The sequence shown here is derived from an EMBL/GenBank/DDBJ whole genome shotgun (WGS) entry which is preliminary data.</text>
</comment>
<accession>A0ABW5TIR7</accession>
<evidence type="ECO:0000256" key="4">
    <source>
        <dbReference type="SAM" id="SignalP"/>
    </source>
</evidence>
<evidence type="ECO:0000256" key="2">
    <source>
        <dbReference type="ARBA" id="ARBA00022448"/>
    </source>
</evidence>
<evidence type="ECO:0000313" key="6">
    <source>
        <dbReference type="Proteomes" id="UP001597427"/>
    </source>
</evidence>
<protein>
    <submittedName>
        <fullName evidence="5">Extracellular solute-binding protein</fullName>
    </submittedName>
</protein>
<keyword evidence="3 4" id="KW-0732">Signal</keyword>
<dbReference type="EMBL" id="JBHUMO010000014">
    <property type="protein sequence ID" value="MFD2728388.1"/>
    <property type="molecule type" value="Genomic_DNA"/>
</dbReference>
<evidence type="ECO:0000256" key="1">
    <source>
        <dbReference type="ARBA" id="ARBA00008520"/>
    </source>
</evidence>
<dbReference type="PANTHER" id="PTHR30061:SF50">
    <property type="entry name" value="MALTOSE_MALTODEXTRIN-BINDING PERIPLASMIC PROTEIN"/>
    <property type="match status" value="1"/>
</dbReference>
<organism evidence="5 6">
    <name type="scientific">Enterococcus camelliae</name>
    <dbReference type="NCBI Taxonomy" id="453959"/>
    <lineage>
        <taxon>Bacteria</taxon>
        <taxon>Bacillati</taxon>
        <taxon>Bacillota</taxon>
        <taxon>Bacilli</taxon>
        <taxon>Lactobacillales</taxon>
        <taxon>Enterococcaceae</taxon>
        <taxon>Enterococcus</taxon>
    </lineage>
</organism>